<name>A0A917K201_9ACTN</name>
<dbReference type="InterPro" id="IPR003500">
    <property type="entry name" value="RpiB_LacA_LacB"/>
</dbReference>
<dbReference type="GO" id="GO:0019316">
    <property type="term" value="P:D-allose catabolic process"/>
    <property type="evidence" value="ECO:0007669"/>
    <property type="project" value="TreeGrafter"/>
</dbReference>
<dbReference type="Pfam" id="PF02502">
    <property type="entry name" value="LacAB_rpiB"/>
    <property type="match status" value="1"/>
</dbReference>
<dbReference type="SUPFAM" id="SSF89623">
    <property type="entry name" value="Ribose/Galactose isomerase RpiB/AlsB"/>
    <property type="match status" value="1"/>
</dbReference>
<evidence type="ECO:0000313" key="2">
    <source>
        <dbReference type="EMBL" id="GGI95490.1"/>
    </source>
</evidence>
<protein>
    <submittedName>
        <fullName evidence="2">Ribose 5-phosphate isomerase B</fullName>
    </submittedName>
</protein>
<proteinExistence type="inferred from homology"/>
<organism evidence="2 3">
    <name type="scientific">Streptomyces brasiliensis</name>
    <dbReference type="NCBI Taxonomy" id="1954"/>
    <lineage>
        <taxon>Bacteria</taxon>
        <taxon>Bacillati</taxon>
        <taxon>Actinomycetota</taxon>
        <taxon>Actinomycetes</taxon>
        <taxon>Kitasatosporales</taxon>
        <taxon>Streptomycetaceae</taxon>
        <taxon>Streptomyces</taxon>
    </lineage>
</organism>
<dbReference type="PANTHER" id="PTHR30345">
    <property type="entry name" value="RIBOSE-5-PHOSPHATE ISOMERASE B"/>
    <property type="match status" value="1"/>
</dbReference>
<keyword evidence="3" id="KW-1185">Reference proteome</keyword>
<dbReference type="PANTHER" id="PTHR30345:SF0">
    <property type="entry name" value="DNA DAMAGE-REPAIR_TOLERATION PROTEIN DRT102"/>
    <property type="match status" value="1"/>
</dbReference>
<dbReference type="EMBL" id="BMQA01000001">
    <property type="protein sequence ID" value="GGI95490.1"/>
    <property type="molecule type" value="Genomic_DNA"/>
</dbReference>
<dbReference type="Proteomes" id="UP000657574">
    <property type="component" value="Unassembled WGS sequence"/>
</dbReference>
<sequence>MHIAIAADHNGFALKSRLIGWLSEHGHTVDDRGSHTEEIIDYPPLCADVCRQVAERAVDRGIVLGGSGLGETIACNKMRGIRAGLCHDLWSTEISRGNNDSNVLVLAAKVLAPERAEEIVETWLTTPFKGGVHARRLRQIAELEEKAARM</sequence>
<dbReference type="RefSeq" id="WP_189309053.1">
    <property type="nucleotide sequence ID" value="NZ_BMQA01000001.1"/>
</dbReference>
<comment type="caution">
    <text evidence="2">The sequence shown here is derived from an EMBL/GenBank/DDBJ whole genome shotgun (WGS) entry which is preliminary data.</text>
</comment>
<dbReference type="NCBIfam" id="NF004051">
    <property type="entry name" value="PRK05571.1"/>
    <property type="match status" value="1"/>
</dbReference>
<comment type="similarity">
    <text evidence="1">Belongs to the LacAB/RpiB family.</text>
</comment>
<evidence type="ECO:0000256" key="1">
    <source>
        <dbReference type="ARBA" id="ARBA00008754"/>
    </source>
</evidence>
<dbReference type="NCBIfam" id="TIGR00689">
    <property type="entry name" value="rpiB_lacA_lacB"/>
    <property type="match status" value="1"/>
</dbReference>
<accession>A0A917K201</accession>
<keyword evidence="2" id="KW-0413">Isomerase</keyword>
<evidence type="ECO:0000313" key="3">
    <source>
        <dbReference type="Proteomes" id="UP000657574"/>
    </source>
</evidence>
<dbReference type="Gene3D" id="3.40.1400.10">
    <property type="entry name" value="Sugar-phosphate isomerase, RpiB/LacA/LacB"/>
    <property type="match status" value="1"/>
</dbReference>
<gene>
    <name evidence="2" type="ORF">GCM10010121_002440</name>
</gene>
<dbReference type="AlphaFoldDB" id="A0A917K201"/>
<reference evidence="2" key="1">
    <citation type="journal article" date="2014" name="Int. J. Syst. Evol. Microbiol.">
        <title>Complete genome sequence of Corynebacterium casei LMG S-19264T (=DSM 44701T), isolated from a smear-ripened cheese.</title>
        <authorList>
            <consortium name="US DOE Joint Genome Institute (JGI-PGF)"/>
            <person name="Walter F."/>
            <person name="Albersmeier A."/>
            <person name="Kalinowski J."/>
            <person name="Ruckert C."/>
        </authorList>
    </citation>
    <scope>NUCLEOTIDE SEQUENCE</scope>
    <source>
        <strain evidence="2">JCM 3086</strain>
    </source>
</reference>
<dbReference type="InterPro" id="IPR036569">
    <property type="entry name" value="RpiB_LacA_LacB_sf"/>
</dbReference>
<dbReference type="GO" id="GO:0004751">
    <property type="term" value="F:ribose-5-phosphate isomerase activity"/>
    <property type="evidence" value="ECO:0007669"/>
    <property type="project" value="TreeGrafter"/>
</dbReference>
<reference evidence="2" key="2">
    <citation type="submission" date="2020-09" db="EMBL/GenBank/DDBJ databases">
        <authorList>
            <person name="Sun Q."/>
            <person name="Ohkuma M."/>
        </authorList>
    </citation>
    <scope>NUCLEOTIDE SEQUENCE</scope>
    <source>
        <strain evidence="2">JCM 3086</strain>
    </source>
</reference>
<dbReference type="GO" id="GO:0009052">
    <property type="term" value="P:pentose-phosphate shunt, non-oxidative branch"/>
    <property type="evidence" value="ECO:0007669"/>
    <property type="project" value="TreeGrafter"/>
</dbReference>
<dbReference type="PIRSF" id="PIRSF005384">
    <property type="entry name" value="RpiB_LacA_B"/>
    <property type="match status" value="1"/>
</dbReference>